<comment type="caution">
    <text evidence="2">The sequence shown here is derived from an EMBL/GenBank/DDBJ whole genome shotgun (WGS) entry which is preliminary data.</text>
</comment>
<name>A0AAU9NVF1_9ASTR</name>
<feature type="transmembrane region" description="Helical" evidence="1">
    <location>
        <begin position="82"/>
        <end position="100"/>
    </location>
</feature>
<keyword evidence="1" id="KW-1133">Transmembrane helix</keyword>
<dbReference type="Proteomes" id="UP001157418">
    <property type="component" value="Unassembled WGS sequence"/>
</dbReference>
<sequence length="104" mass="12426">MWKDDELPEGYYKNLIRSLKENLDMREELVELAMLRKKVQEQEYLLSKEKELVMKLDNEIIKEKEHALKLQKKPDASMQEAMRLKIIFLCVVVGLFIWLVKSSN</sequence>
<dbReference type="AlphaFoldDB" id="A0AAU9NVF1"/>
<keyword evidence="1" id="KW-0812">Transmembrane</keyword>
<proteinExistence type="predicted"/>
<keyword evidence="3" id="KW-1185">Reference proteome</keyword>
<keyword evidence="1" id="KW-0472">Membrane</keyword>
<evidence type="ECO:0000313" key="2">
    <source>
        <dbReference type="EMBL" id="CAH1441800.1"/>
    </source>
</evidence>
<accession>A0AAU9NVF1</accession>
<dbReference type="EMBL" id="CAKMRJ010005412">
    <property type="protein sequence ID" value="CAH1441800.1"/>
    <property type="molecule type" value="Genomic_DNA"/>
</dbReference>
<organism evidence="2 3">
    <name type="scientific">Lactuca virosa</name>
    <dbReference type="NCBI Taxonomy" id="75947"/>
    <lineage>
        <taxon>Eukaryota</taxon>
        <taxon>Viridiplantae</taxon>
        <taxon>Streptophyta</taxon>
        <taxon>Embryophyta</taxon>
        <taxon>Tracheophyta</taxon>
        <taxon>Spermatophyta</taxon>
        <taxon>Magnoliopsida</taxon>
        <taxon>eudicotyledons</taxon>
        <taxon>Gunneridae</taxon>
        <taxon>Pentapetalae</taxon>
        <taxon>asterids</taxon>
        <taxon>campanulids</taxon>
        <taxon>Asterales</taxon>
        <taxon>Asteraceae</taxon>
        <taxon>Cichorioideae</taxon>
        <taxon>Cichorieae</taxon>
        <taxon>Lactucinae</taxon>
        <taxon>Lactuca</taxon>
    </lineage>
</organism>
<protein>
    <submittedName>
        <fullName evidence="2">Uncharacterized protein</fullName>
    </submittedName>
</protein>
<gene>
    <name evidence="2" type="ORF">LVIROSA_LOCUS27836</name>
</gene>
<evidence type="ECO:0000313" key="3">
    <source>
        <dbReference type="Proteomes" id="UP001157418"/>
    </source>
</evidence>
<evidence type="ECO:0000256" key="1">
    <source>
        <dbReference type="SAM" id="Phobius"/>
    </source>
</evidence>
<reference evidence="2 3" key="1">
    <citation type="submission" date="2022-01" db="EMBL/GenBank/DDBJ databases">
        <authorList>
            <person name="Xiong W."/>
            <person name="Schranz E."/>
        </authorList>
    </citation>
    <scope>NUCLEOTIDE SEQUENCE [LARGE SCALE GENOMIC DNA]</scope>
</reference>